<protein>
    <submittedName>
        <fullName evidence="1">Uncharacterized protein</fullName>
    </submittedName>
</protein>
<name>A0A927YNQ3_9FIRM</name>
<organism evidence="1 2">
    <name type="scientific">Pseudobutyrivibrio ruminis</name>
    <dbReference type="NCBI Taxonomy" id="46206"/>
    <lineage>
        <taxon>Bacteria</taxon>
        <taxon>Bacillati</taxon>
        <taxon>Bacillota</taxon>
        <taxon>Clostridia</taxon>
        <taxon>Lachnospirales</taxon>
        <taxon>Lachnospiraceae</taxon>
        <taxon>Pseudobutyrivibrio</taxon>
    </lineage>
</organism>
<proteinExistence type="predicted"/>
<sequence length="272" mass="32199">MKEIIRKIDIKLEEVNNLLRISNKQIAQYNNMADIHIQSSINRGYEQFYCVDRARNTRKYLRISDLVKYSGLIQRDYDIKVNKKLVKMQKKLARIAKDLREIDLSEIKAIYNKQAKAKKPYITPIIPSDEDFIARWYEEHKGEQNTFPIEGNIYTERGEHVRSKSEKILADLFYKYDIPYVYEPKIKMSNGHMVCPDFALLNKETRQTIYWEHLGLINQDEYAVRNLEKLHEYEESSLILGENLLISMESTKKGLNTKLVEMQIKKKISKTL</sequence>
<reference evidence="1" key="1">
    <citation type="submission" date="2019-04" db="EMBL/GenBank/DDBJ databases">
        <title>Evolution of Biomass-Degrading Anaerobic Consortia Revealed by Metagenomics.</title>
        <authorList>
            <person name="Peng X."/>
        </authorList>
    </citation>
    <scope>NUCLEOTIDE SEQUENCE</scope>
    <source>
        <strain evidence="1">SIG311</strain>
    </source>
</reference>
<dbReference type="AlphaFoldDB" id="A0A927YNQ3"/>
<comment type="caution">
    <text evidence="1">The sequence shown here is derived from an EMBL/GenBank/DDBJ whole genome shotgun (WGS) entry which is preliminary data.</text>
</comment>
<accession>A0A927YNQ3</accession>
<dbReference type="Proteomes" id="UP000766246">
    <property type="component" value="Unassembled WGS sequence"/>
</dbReference>
<evidence type="ECO:0000313" key="2">
    <source>
        <dbReference type="Proteomes" id="UP000766246"/>
    </source>
</evidence>
<dbReference type="EMBL" id="SVER01000032">
    <property type="protein sequence ID" value="MBE5920417.1"/>
    <property type="molecule type" value="Genomic_DNA"/>
</dbReference>
<gene>
    <name evidence="1" type="ORF">E7272_11325</name>
</gene>
<evidence type="ECO:0000313" key="1">
    <source>
        <dbReference type="EMBL" id="MBE5920417.1"/>
    </source>
</evidence>